<name>A0AA49H067_9CAUD</name>
<accession>A0AA49H067</accession>
<gene>
    <name evidence="1" type="primary">127</name>
    <name evidence="1" type="ORF">SEA_TOMAS_127</name>
</gene>
<dbReference type="Proteomes" id="UP001202581">
    <property type="component" value="Segment"/>
</dbReference>
<organism evidence="1 2">
    <name type="scientific">Streptomyces phage Tomas</name>
    <dbReference type="NCBI Taxonomy" id="2914443"/>
    <lineage>
        <taxon>Viruses</taxon>
        <taxon>Duplodnaviria</taxon>
        <taxon>Heunggongvirae</taxon>
        <taxon>Uroviricota</taxon>
        <taxon>Caudoviricetes</taxon>
        <taxon>Stanwilliamsviridae</taxon>
        <taxon>Boydwoodruffvirinae</taxon>
        <taxon>Tomasvirus</taxon>
        <taxon>Tomasvirus tomas</taxon>
    </lineage>
</organism>
<reference evidence="1" key="1">
    <citation type="submission" date="2021-12" db="EMBL/GenBank/DDBJ databases">
        <authorList>
            <person name="Khadka S."/>
            <person name="Uribe D.A."/>
            <person name="Klipsch I.N."/>
            <person name="Rene S.R."/>
            <person name="Jimenez M.L."/>
            <person name="Saini B.K."/>
            <person name="Zugasti M."/>
            <person name="Bullon R.M."/>
            <person name="Sharp C.D."/>
            <person name="Kapinga K.O."/>
            <person name="Warner C.P."/>
            <person name="Sarinana J."/>
            <person name="Jimenez A."/>
            <person name="Layton S.R."/>
            <person name="Nayek S."/>
            <person name="Hughes L.E."/>
            <person name="Garlena R.A."/>
            <person name="Russell D.A."/>
            <person name="Jacobs-Sera D."/>
            <person name="Hatfull G.F."/>
        </authorList>
    </citation>
    <scope>NUCLEOTIDE SEQUENCE</scope>
</reference>
<proteinExistence type="predicted"/>
<dbReference type="RefSeq" id="YP_010651244.1">
    <property type="nucleotide sequence ID" value="NC_070781.1"/>
</dbReference>
<sequence length="61" mass="6857">MPRYKIQGKIPFDGRIEVVDDIVEAKSAKEANRIFNATVQDLSKRLKKTTIGKPTVTITLL</sequence>
<dbReference type="GeneID" id="77926845"/>
<protein>
    <submittedName>
        <fullName evidence="1">Uncharacterized protein</fullName>
    </submittedName>
</protein>
<dbReference type="KEGG" id="vg:77926845"/>
<evidence type="ECO:0000313" key="2">
    <source>
        <dbReference type="Proteomes" id="UP001202581"/>
    </source>
</evidence>
<dbReference type="EMBL" id="OL829978">
    <property type="protein sequence ID" value="UMO76305.1"/>
    <property type="molecule type" value="Genomic_DNA"/>
</dbReference>
<evidence type="ECO:0000313" key="1">
    <source>
        <dbReference type="EMBL" id="UMO76305.1"/>
    </source>
</evidence>
<keyword evidence="2" id="KW-1185">Reference proteome</keyword>